<protein>
    <submittedName>
        <fullName evidence="2">Receptor-like protein EIX2</fullName>
    </submittedName>
</protein>
<evidence type="ECO:0000313" key="2">
    <source>
        <dbReference type="RefSeq" id="XP_075094884.1"/>
    </source>
</evidence>
<dbReference type="Proteomes" id="UP000790787">
    <property type="component" value="Chromosome 19"/>
</dbReference>
<keyword evidence="1" id="KW-1185">Reference proteome</keyword>
<organism evidence="1 2">
    <name type="scientific">Nicotiana tabacum</name>
    <name type="common">Common tobacco</name>
    <dbReference type="NCBI Taxonomy" id="4097"/>
    <lineage>
        <taxon>Eukaryota</taxon>
        <taxon>Viridiplantae</taxon>
        <taxon>Streptophyta</taxon>
        <taxon>Embryophyta</taxon>
        <taxon>Tracheophyta</taxon>
        <taxon>Spermatophyta</taxon>
        <taxon>Magnoliopsida</taxon>
        <taxon>eudicotyledons</taxon>
        <taxon>Gunneridae</taxon>
        <taxon>Pentapetalae</taxon>
        <taxon>asterids</taxon>
        <taxon>lamiids</taxon>
        <taxon>Solanales</taxon>
        <taxon>Solanaceae</taxon>
        <taxon>Nicotianoideae</taxon>
        <taxon>Nicotianeae</taxon>
        <taxon>Nicotiana</taxon>
    </lineage>
</organism>
<reference evidence="2" key="2">
    <citation type="submission" date="2025-08" db="UniProtKB">
        <authorList>
            <consortium name="RefSeq"/>
        </authorList>
    </citation>
    <scope>IDENTIFICATION</scope>
    <source>
        <tissue evidence="2">Leaf</tissue>
    </source>
</reference>
<evidence type="ECO:0000313" key="1">
    <source>
        <dbReference type="Proteomes" id="UP000790787"/>
    </source>
</evidence>
<accession>A0AC58TCF2</accession>
<gene>
    <name evidence="2" type="primary">LOC142173317</name>
</gene>
<dbReference type="RefSeq" id="XP_075094884.1">
    <property type="nucleotide sequence ID" value="XM_075238783.1"/>
</dbReference>
<sequence>MGIRIKRGKIPVGTQLQSFKSSSFQGNELCGLPLFANCSSGGQFPDVDTEKDESDEDELDWFYISMAIGFGLSFWGVCSCLLFKRSWRHAYYRFLDSSWKSLCVKLQIWGGL</sequence>
<reference evidence="1" key="1">
    <citation type="journal article" date="2014" name="Nat. Commun.">
        <title>The tobacco genome sequence and its comparison with those of tomato and potato.</title>
        <authorList>
            <person name="Sierro N."/>
            <person name="Battey J.N."/>
            <person name="Ouadi S."/>
            <person name="Bakaher N."/>
            <person name="Bovet L."/>
            <person name="Willig A."/>
            <person name="Goepfert S."/>
            <person name="Peitsch M.C."/>
            <person name="Ivanov N.V."/>
        </authorList>
    </citation>
    <scope>NUCLEOTIDE SEQUENCE [LARGE SCALE GENOMIC DNA]</scope>
</reference>
<proteinExistence type="predicted"/>
<name>A0AC58TCF2_TOBAC</name>